<reference evidence="2" key="1">
    <citation type="journal article" date="2020" name="bioRxiv">
        <title>Comparative genomics of Chlamydomonas.</title>
        <authorList>
            <person name="Craig R.J."/>
            <person name="Hasan A.R."/>
            <person name="Ness R.W."/>
            <person name="Keightley P.D."/>
        </authorList>
    </citation>
    <scope>NUCLEOTIDE SEQUENCE</scope>
    <source>
        <strain evidence="2">SAG 7.73</strain>
    </source>
</reference>
<feature type="region of interest" description="Disordered" evidence="1">
    <location>
        <begin position="1067"/>
        <end position="1112"/>
    </location>
</feature>
<gene>
    <name evidence="2" type="ORF">HXX76_007052</name>
</gene>
<organism evidence="2 3">
    <name type="scientific">Chlamydomonas incerta</name>
    <dbReference type="NCBI Taxonomy" id="51695"/>
    <lineage>
        <taxon>Eukaryota</taxon>
        <taxon>Viridiplantae</taxon>
        <taxon>Chlorophyta</taxon>
        <taxon>core chlorophytes</taxon>
        <taxon>Chlorophyceae</taxon>
        <taxon>CS clade</taxon>
        <taxon>Chlamydomonadales</taxon>
        <taxon>Chlamydomonadaceae</taxon>
        <taxon>Chlamydomonas</taxon>
    </lineage>
</organism>
<dbReference type="EMBL" id="JAEHOC010000014">
    <property type="protein sequence ID" value="KAG2435857.1"/>
    <property type="molecule type" value="Genomic_DNA"/>
</dbReference>
<feature type="region of interest" description="Disordered" evidence="1">
    <location>
        <begin position="788"/>
        <end position="822"/>
    </location>
</feature>
<proteinExistence type="predicted"/>
<accession>A0A835T2K0</accession>
<keyword evidence="3" id="KW-1185">Reference proteome</keyword>
<feature type="region of interest" description="Disordered" evidence="1">
    <location>
        <begin position="1018"/>
        <end position="1050"/>
    </location>
</feature>
<dbReference type="Proteomes" id="UP000650467">
    <property type="component" value="Unassembled WGS sequence"/>
</dbReference>
<evidence type="ECO:0000313" key="3">
    <source>
        <dbReference type="Proteomes" id="UP000650467"/>
    </source>
</evidence>
<dbReference type="AlphaFoldDB" id="A0A835T2K0"/>
<name>A0A835T2K0_CHLIN</name>
<feature type="region of interest" description="Disordered" evidence="1">
    <location>
        <begin position="520"/>
        <end position="554"/>
    </location>
</feature>
<protein>
    <submittedName>
        <fullName evidence="2">Uncharacterized protein</fullName>
    </submittedName>
</protein>
<evidence type="ECO:0000313" key="2">
    <source>
        <dbReference type="EMBL" id="KAG2435857.1"/>
    </source>
</evidence>
<feature type="compositionally biased region" description="Low complexity" evidence="1">
    <location>
        <begin position="520"/>
        <end position="539"/>
    </location>
</feature>
<feature type="compositionally biased region" description="Low complexity" evidence="1">
    <location>
        <begin position="1067"/>
        <end position="1101"/>
    </location>
</feature>
<feature type="region of interest" description="Disordered" evidence="1">
    <location>
        <begin position="967"/>
        <end position="993"/>
    </location>
</feature>
<feature type="compositionally biased region" description="Gly residues" evidence="1">
    <location>
        <begin position="972"/>
        <end position="989"/>
    </location>
</feature>
<evidence type="ECO:0000256" key="1">
    <source>
        <dbReference type="SAM" id="MobiDB-lite"/>
    </source>
</evidence>
<feature type="compositionally biased region" description="Gly residues" evidence="1">
    <location>
        <begin position="799"/>
        <end position="822"/>
    </location>
</feature>
<comment type="caution">
    <text evidence="2">The sequence shown here is derived from an EMBL/GenBank/DDBJ whole genome shotgun (WGS) entry which is preliminary data.</text>
</comment>
<sequence length="1112" mass="106398">MRNGPGGTSAVGEKYDSFFEEFEEAVGEVVELNNVLNDALLDLHVACTAAASPDPSHSLLLEVWTDGVRSTPQLLVDVAYADGSGRPSPWEIRHLLLSRPAVAEADRELSEALQDLTSMVRTHAAAGLLVRLSCQNADRRLPRLAAAAAPGAGHAHHMQAARVNQALAALRKVAPGLRVRVDVVPSPAPGARTFAWRLVTRELEKPQDGVPLLTGRRAAATPLQVAAAHGAAAISDAASTVAQQAAALAAATAAVPTIELRTRAQRRVVTVTPRSDAAAAAAAADAAMPPTPHSPHGNLAALASGFVSVARSVGSITYAAAHAMIPAMSHRFSEAGPVARSSLGGAPPSPGGAGASIFAGTGGFAAAAASRGGSSGGGAAAVAGAGAGAGAGGGGGPAAGGSPSAHGVSAAVQSEESAAALRRAVAGANHALFRLAKCAAAGGGGAGGSSGASSSGVDAAATAAAAAPRRAEPLSAAAVRGAKLVLEATVRAARQAASDAAGGSEAAAASAAAAAAAAAAKPPPSRASSGRSFSSAFGSKKVRDTQPTTARPAPPPLLSAVAAATPVCELVDVDARVVVLSEAGSAAGSQWPLAGGGRTANGAGAGGSLSGIAGAAGGGPEGLGSGRDWSWEWGIMPRVEGVTFPDCLPTHQRAVHDALEAAVAAGRAAWSGLPALSSEVSGLVSEAEMLFSENDHQVKKAAGDMMAAGRVRAALDRNANTIIACPALLGQLQAAVLRLVAALQRGGHSMRLMAEGLEPLDPRDAAATSASGVDVAPLTPLARGSAFTGPGSPMVGTTNHGGGSPLAGTGGGGGGLKKSMGGGRDGGGAAAAVVGRGRFAAAGIGSAATGSPRSGARSAVGEDLQAAATAAATANAAAAVARTAAAIAAAVADGEADAEAAAAAAAAAGLPLNGVAARSASVSTNGASEDERNRPHAETMSAPAGAASTVGVLPALSPARKRSGASVTVVLPGGGGGGPGHSPGKGLLAGRGASPALSPLGPLGGAAGVRDGGAVAGGASPLGGGLSRKKLPPLPPGRVMSGDGEDESPLGIAAASDGAGAAACEEARGVGAAGKRSSDGVAASSRRGGSGTVAAPVPAAAGISDNGGVVGM</sequence>
<feature type="region of interest" description="Disordered" evidence="1">
    <location>
        <begin position="921"/>
        <end position="946"/>
    </location>
</feature>
<dbReference type="OrthoDB" id="538108at2759"/>